<sequence>MKVFSPSEGPTPCGAAPGEHDEYDEHNKKYIS</sequence>
<protein>
    <submittedName>
        <fullName evidence="2">Uncharacterized protein</fullName>
    </submittedName>
</protein>
<proteinExistence type="predicted"/>
<dbReference type="AlphaFoldDB" id="A0A379MTT9"/>
<dbReference type="EMBL" id="UGVL01000001">
    <property type="protein sequence ID" value="SUE34975.1"/>
    <property type="molecule type" value="Genomic_DNA"/>
</dbReference>
<evidence type="ECO:0000313" key="3">
    <source>
        <dbReference type="Proteomes" id="UP000255233"/>
    </source>
</evidence>
<organism evidence="2 3">
    <name type="scientific">Rikenella microfusus</name>
    <dbReference type="NCBI Taxonomy" id="28139"/>
    <lineage>
        <taxon>Bacteria</taxon>
        <taxon>Pseudomonadati</taxon>
        <taxon>Bacteroidota</taxon>
        <taxon>Bacteroidia</taxon>
        <taxon>Bacteroidales</taxon>
        <taxon>Rikenellaceae</taxon>
        <taxon>Rikenella</taxon>
    </lineage>
</organism>
<evidence type="ECO:0000256" key="1">
    <source>
        <dbReference type="SAM" id="MobiDB-lite"/>
    </source>
</evidence>
<reference evidence="2 3" key="1">
    <citation type="submission" date="2018-06" db="EMBL/GenBank/DDBJ databases">
        <authorList>
            <consortium name="Pathogen Informatics"/>
            <person name="Doyle S."/>
        </authorList>
    </citation>
    <scope>NUCLEOTIDE SEQUENCE [LARGE SCALE GENOMIC DNA]</scope>
    <source>
        <strain evidence="2 3">NCTC11190</strain>
    </source>
</reference>
<gene>
    <name evidence="2" type="ORF">NCTC11190_02216</name>
</gene>
<feature type="compositionally biased region" description="Basic and acidic residues" evidence="1">
    <location>
        <begin position="18"/>
        <end position="32"/>
    </location>
</feature>
<evidence type="ECO:0000313" key="2">
    <source>
        <dbReference type="EMBL" id="SUE34975.1"/>
    </source>
</evidence>
<feature type="region of interest" description="Disordered" evidence="1">
    <location>
        <begin position="1"/>
        <end position="32"/>
    </location>
</feature>
<dbReference type="Proteomes" id="UP000255233">
    <property type="component" value="Unassembled WGS sequence"/>
</dbReference>
<name>A0A379MTT9_9BACT</name>
<accession>A0A379MTT9</accession>
<keyword evidence="3" id="KW-1185">Reference proteome</keyword>